<dbReference type="EMBL" id="CP133721">
    <property type="protein sequence ID" value="WMW78196.1"/>
    <property type="molecule type" value="Genomic_DNA"/>
</dbReference>
<gene>
    <name evidence="2" type="ORF">RF683_01775</name>
</gene>
<evidence type="ECO:0000256" key="1">
    <source>
        <dbReference type="SAM" id="Coils"/>
    </source>
</evidence>
<keyword evidence="3" id="KW-1185">Reference proteome</keyword>
<accession>A0ABY9RB51</accession>
<keyword evidence="1" id="KW-0175">Coiled coil</keyword>
<feature type="coiled-coil region" evidence="1">
    <location>
        <begin position="47"/>
        <end position="103"/>
    </location>
</feature>
<proteinExistence type="predicted"/>
<organism evidence="2 3">
    <name type="scientific">Flavobacterium nakdongensis</name>
    <dbReference type="NCBI Taxonomy" id="3073563"/>
    <lineage>
        <taxon>Bacteria</taxon>
        <taxon>Pseudomonadati</taxon>
        <taxon>Bacteroidota</taxon>
        <taxon>Flavobacteriia</taxon>
        <taxon>Flavobacteriales</taxon>
        <taxon>Flavobacteriaceae</taxon>
        <taxon>Flavobacterium</taxon>
    </lineage>
</organism>
<name>A0ABY9RB51_9FLAO</name>
<sequence length="347" mass="39220">MNKIILYISIAIISVAGKLVAQEKTKTFETRAKEIAQNITTIKTEEKRALKEEVEAIDKQIEEGKITKEKGAEIKAKIATERASNIETKVAAEEAKLRELVNEHVEEVVGDSLKGKYSISIPGGYKNGKKYANTSEKRTTGQTVFAFGANNVLSDGNLAHSDFYFLRSNFYEWGYTWNTRLSNQSNLAHFKYGFSVMYNELNPTQNRIFATNGQTTGLVAFNGDLKMSKLRNVNLVFPMHFEIDFSKTNTVNDKKIFRSHKGLRLGIGGFAGFNLKTKQKICYEIDGNEVTEKTKGDFNVNDFVYGVSSYIGYKQTSLYVKYDLNPVFTDNAIKQNNISMGIRFDWN</sequence>
<reference evidence="2" key="1">
    <citation type="submission" date="2023-09" db="EMBL/GenBank/DDBJ databases">
        <title>Flavobacterium sp. 20NA77.7 isolated from freshwater.</title>
        <authorList>
            <person name="Le V."/>
            <person name="Ko S.-R."/>
            <person name="Ahn C.-Y."/>
            <person name="Oh H.-M."/>
        </authorList>
    </citation>
    <scope>NUCLEOTIDE SEQUENCE</scope>
    <source>
        <strain evidence="2">20NA77.7</strain>
    </source>
</reference>
<evidence type="ECO:0000313" key="2">
    <source>
        <dbReference type="EMBL" id="WMW78196.1"/>
    </source>
</evidence>
<dbReference type="Proteomes" id="UP001180481">
    <property type="component" value="Chromosome"/>
</dbReference>
<dbReference type="RefSeq" id="WP_309532515.1">
    <property type="nucleotide sequence ID" value="NZ_CP133721.1"/>
</dbReference>
<protein>
    <submittedName>
        <fullName evidence="2">Cell envelope integrity protein TolA</fullName>
    </submittedName>
</protein>
<evidence type="ECO:0000313" key="3">
    <source>
        <dbReference type="Proteomes" id="UP001180481"/>
    </source>
</evidence>